<keyword evidence="2 7" id="KW-0732">Signal</keyword>
<evidence type="ECO:0000313" key="9">
    <source>
        <dbReference type="EMBL" id="CAF9919037.1"/>
    </source>
</evidence>
<comment type="similarity">
    <text evidence="1 5">Belongs to the sulfatase family.</text>
</comment>
<gene>
    <name evidence="9" type="ORF">GOMPHAMPRED_001660</name>
</gene>
<accession>A0A8H3FAD7</accession>
<sequence>MKSILILLTGLCAAAASSSSVKQKPNIVFILTDDQDWHMQSLDYMPLLQKHVIDKGTLFDKHYCTVSICCPSRVNLWTGLAAHNNNVTDLNPPYGGYPKFVWEGHNQNWLPTYLQEQGYNTYYTGKLFNAHTIDNYDDPPVNGFNGSDFLLDPYTYEYYRSRMTRNGAPPISYEGQYSPDVVAEKALGFLHEATLHDQPFFLGIAPIAPHSNVRFVDPIEFGTAAYAKRHAHLFQDYKIPRTANFNPDVPSGVSWVRDLPKLNDTVIEYHDEFQRSRLRSLQAVDEMVESLVQTLEVKGLLDNTYVFYTTDNGYHISQHRLPPGKECPFETDIHIPLAVRGPDVPAGHVAGVVSSHTDLTPTMLKLAGHDRYKTLDGFPIPLTEGELASPESGEHVNVEFWGRAIPEGKYGKIGDDSFPAVGNGTAGIAARNNTYKALRLIGSHYNLLYTVWCTGEREFYDVTHDPDQVQNLLHQDHAALRSEYQLYGRSFEHVVNRLDALLMVTKSCKAQECHEPWQTLHPKSSVKVLSDALRPKYDDFYTNQPKVSFSSCVLGHIISEEGPQDVNAWNDFVIDGYPGTARQQRFQWSGHWSWWT</sequence>
<evidence type="ECO:0000313" key="10">
    <source>
        <dbReference type="Proteomes" id="UP000664169"/>
    </source>
</evidence>
<dbReference type="InterPro" id="IPR012083">
    <property type="entry name" value="Arylsulfatase"/>
</dbReference>
<proteinExistence type="inferred from homology"/>
<dbReference type="PROSITE" id="PS00523">
    <property type="entry name" value="SULFATASE_1"/>
    <property type="match status" value="1"/>
</dbReference>
<dbReference type="GO" id="GO:0004065">
    <property type="term" value="F:arylsulfatase activity"/>
    <property type="evidence" value="ECO:0007669"/>
    <property type="project" value="UniProtKB-UniRule"/>
</dbReference>
<evidence type="ECO:0000256" key="4">
    <source>
        <dbReference type="ARBA" id="ARBA00023180"/>
    </source>
</evidence>
<keyword evidence="3 5" id="KW-0378">Hydrolase</keyword>
<dbReference type="EMBL" id="CAJPDQ010000014">
    <property type="protein sequence ID" value="CAF9919037.1"/>
    <property type="molecule type" value="Genomic_DNA"/>
</dbReference>
<dbReference type="Gene3D" id="3.40.720.10">
    <property type="entry name" value="Alkaline Phosphatase, subunit A"/>
    <property type="match status" value="1"/>
</dbReference>
<reference evidence="9" key="1">
    <citation type="submission" date="2021-03" db="EMBL/GenBank/DDBJ databases">
        <authorList>
            <person name="Tagirdzhanova G."/>
        </authorList>
    </citation>
    <scope>NUCLEOTIDE SEQUENCE</scope>
</reference>
<evidence type="ECO:0000256" key="7">
    <source>
        <dbReference type="SAM" id="SignalP"/>
    </source>
</evidence>
<evidence type="ECO:0000256" key="3">
    <source>
        <dbReference type="ARBA" id="ARBA00022801"/>
    </source>
</evidence>
<organism evidence="9 10">
    <name type="scientific">Gomphillus americanus</name>
    <dbReference type="NCBI Taxonomy" id="1940652"/>
    <lineage>
        <taxon>Eukaryota</taxon>
        <taxon>Fungi</taxon>
        <taxon>Dikarya</taxon>
        <taxon>Ascomycota</taxon>
        <taxon>Pezizomycotina</taxon>
        <taxon>Lecanoromycetes</taxon>
        <taxon>OSLEUM clade</taxon>
        <taxon>Ostropomycetidae</taxon>
        <taxon>Ostropales</taxon>
        <taxon>Graphidaceae</taxon>
        <taxon>Gomphilloideae</taxon>
        <taxon>Gomphillus</taxon>
    </lineage>
</organism>
<evidence type="ECO:0000256" key="1">
    <source>
        <dbReference type="ARBA" id="ARBA00008779"/>
    </source>
</evidence>
<keyword evidence="10" id="KW-1185">Reference proteome</keyword>
<dbReference type="AlphaFoldDB" id="A0A8H3FAD7"/>
<dbReference type="GO" id="GO:0005539">
    <property type="term" value="F:glycosaminoglycan binding"/>
    <property type="evidence" value="ECO:0007669"/>
    <property type="project" value="TreeGrafter"/>
</dbReference>
<comment type="catalytic activity">
    <reaction evidence="5">
        <text>an aryl sulfate + H2O = a phenol + sulfate + H(+)</text>
        <dbReference type="Rhea" id="RHEA:17261"/>
        <dbReference type="ChEBI" id="CHEBI:15377"/>
        <dbReference type="ChEBI" id="CHEBI:15378"/>
        <dbReference type="ChEBI" id="CHEBI:16189"/>
        <dbReference type="ChEBI" id="CHEBI:33853"/>
        <dbReference type="ChEBI" id="CHEBI:140317"/>
        <dbReference type="EC" id="3.1.6.1"/>
    </reaction>
</comment>
<dbReference type="PANTHER" id="PTHR43108">
    <property type="entry name" value="N-ACETYLGLUCOSAMINE-6-SULFATASE FAMILY MEMBER"/>
    <property type="match status" value="1"/>
</dbReference>
<evidence type="ECO:0000256" key="2">
    <source>
        <dbReference type="ARBA" id="ARBA00022729"/>
    </source>
</evidence>
<comment type="caution">
    <text evidence="9">The sequence shown here is derived from an EMBL/GenBank/DDBJ whole genome shotgun (WGS) entry which is preliminary data.</text>
</comment>
<dbReference type="Pfam" id="PF00884">
    <property type="entry name" value="Sulfatase"/>
    <property type="match status" value="1"/>
</dbReference>
<dbReference type="CDD" id="cd16147">
    <property type="entry name" value="G6S"/>
    <property type="match status" value="1"/>
</dbReference>
<dbReference type="OrthoDB" id="96314at2759"/>
<dbReference type="PIRSF" id="PIRSF000972">
    <property type="entry name" value="Arylsulf_plant"/>
    <property type="match status" value="1"/>
</dbReference>
<feature type="modified residue" description="3-oxoalanine (Cys)" evidence="6">
    <location>
        <position position="69"/>
    </location>
</feature>
<dbReference type="GO" id="GO:0008449">
    <property type="term" value="F:N-acetylglucosamine-6-sulfatase activity"/>
    <property type="evidence" value="ECO:0007669"/>
    <property type="project" value="TreeGrafter"/>
</dbReference>
<protein>
    <recommendedName>
        <fullName evidence="5">Arylsulfatase</fullName>
        <shortName evidence="5">AS</shortName>
        <ecNumber evidence="5">3.1.6.1</ecNumber>
    </recommendedName>
    <alternativeName>
        <fullName evidence="5">Aryl-sulfate sulphohydrolase</fullName>
    </alternativeName>
</protein>
<evidence type="ECO:0000259" key="8">
    <source>
        <dbReference type="Pfam" id="PF00884"/>
    </source>
</evidence>
<feature type="signal peptide" evidence="7">
    <location>
        <begin position="1"/>
        <end position="16"/>
    </location>
</feature>
<dbReference type="InterPro" id="IPR000917">
    <property type="entry name" value="Sulfatase_N"/>
</dbReference>
<dbReference type="GO" id="GO:0018958">
    <property type="term" value="P:phenol-containing compound metabolic process"/>
    <property type="evidence" value="ECO:0007669"/>
    <property type="project" value="InterPro"/>
</dbReference>
<dbReference type="Proteomes" id="UP000664169">
    <property type="component" value="Unassembled WGS sequence"/>
</dbReference>
<dbReference type="InterPro" id="IPR024607">
    <property type="entry name" value="Sulfatase_CS"/>
</dbReference>
<keyword evidence="4" id="KW-0325">Glycoprotein</keyword>
<name>A0A8H3FAD7_9LECA</name>
<dbReference type="FunFam" id="3.40.720.10:FF:000051">
    <property type="entry name" value="Arylsulfatase"/>
    <property type="match status" value="1"/>
</dbReference>
<dbReference type="InterPro" id="IPR017850">
    <property type="entry name" value="Alkaline_phosphatase_core_sf"/>
</dbReference>
<feature type="domain" description="Sulfatase N-terminal" evidence="8">
    <location>
        <begin position="25"/>
        <end position="368"/>
    </location>
</feature>
<dbReference type="SUPFAM" id="SSF53649">
    <property type="entry name" value="Alkaline phosphatase-like"/>
    <property type="match status" value="1"/>
</dbReference>
<evidence type="ECO:0000256" key="6">
    <source>
        <dbReference type="PIRSR" id="PIRSR000972-50"/>
    </source>
</evidence>
<comment type="PTM">
    <text evidence="6">The conversion to 3-oxoalanine (also known as C-formylglycine, FGly), of a serine or cysteine residue in prokaryotes and of a cysteine residue in eukaryotes, is critical for catalytic activity.</text>
</comment>
<dbReference type="EC" id="3.1.6.1" evidence="5"/>
<evidence type="ECO:0000256" key="5">
    <source>
        <dbReference type="PIRNR" id="PIRNR000972"/>
    </source>
</evidence>
<feature type="chain" id="PRO_5034760586" description="Arylsulfatase" evidence="7">
    <location>
        <begin position="17"/>
        <end position="596"/>
    </location>
</feature>
<dbReference type="PANTHER" id="PTHR43108:SF8">
    <property type="entry name" value="SD21168P"/>
    <property type="match status" value="1"/>
</dbReference>